<keyword evidence="3" id="KW-1185">Reference proteome</keyword>
<name>A0ABQ9CVD2_9PASS</name>
<protein>
    <submittedName>
        <fullName evidence="2">Uncharacterized protein</fullName>
    </submittedName>
</protein>
<keyword evidence="1" id="KW-1133">Transmembrane helix</keyword>
<comment type="caution">
    <text evidence="2">The sequence shown here is derived from an EMBL/GenBank/DDBJ whole genome shotgun (WGS) entry which is preliminary data.</text>
</comment>
<proteinExistence type="predicted"/>
<organism evidence="2 3">
    <name type="scientific">Willisornis vidua</name>
    <name type="common">Xingu scale-backed antbird</name>
    <dbReference type="NCBI Taxonomy" id="1566151"/>
    <lineage>
        <taxon>Eukaryota</taxon>
        <taxon>Metazoa</taxon>
        <taxon>Chordata</taxon>
        <taxon>Craniata</taxon>
        <taxon>Vertebrata</taxon>
        <taxon>Euteleostomi</taxon>
        <taxon>Archelosauria</taxon>
        <taxon>Archosauria</taxon>
        <taxon>Dinosauria</taxon>
        <taxon>Saurischia</taxon>
        <taxon>Theropoda</taxon>
        <taxon>Coelurosauria</taxon>
        <taxon>Aves</taxon>
        <taxon>Neognathae</taxon>
        <taxon>Neoaves</taxon>
        <taxon>Telluraves</taxon>
        <taxon>Australaves</taxon>
        <taxon>Passeriformes</taxon>
        <taxon>Thamnophilidae</taxon>
        <taxon>Willisornis</taxon>
    </lineage>
</organism>
<reference evidence="2" key="1">
    <citation type="submission" date="2019-10" db="EMBL/GenBank/DDBJ databases">
        <authorList>
            <person name="Soares A.E.R."/>
            <person name="Aleixo A."/>
            <person name="Schneider P."/>
            <person name="Miyaki C.Y."/>
            <person name="Schneider M.P."/>
            <person name="Mello C."/>
            <person name="Vasconcelos A.T.R."/>
        </authorList>
    </citation>
    <scope>NUCLEOTIDE SEQUENCE</scope>
    <source>
        <tissue evidence="2">Muscle</tissue>
    </source>
</reference>
<keyword evidence="1" id="KW-0812">Transmembrane</keyword>
<accession>A0ABQ9CVD2</accession>
<dbReference type="EMBL" id="WHWB01034445">
    <property type="protein sequence ID" value="KAJ7409909.1"/>
    <property type="molecule type" value="Genomic_DNA"/>
</dbReference>
<sequence>MDTGLQYMASGRNGHLGVCVHSHVVEAKELGQGHAYLPSMGEDRVMDLKHNTNLAILRSALPFAHGRNPNIIQSGWVILFIILIVVKVYNQDGNSVQDTTQANDFEFVQGYD</sequence>
<evidence type="ECO:0000256" key="1">
    <source>
        <dbReference type="SAM" id="Phobius"/>
    </source>
</evidence>
<keyword evidence="1" id="KW-0472">Membrane</keyword>
<evidence type="ECO:0000313" key="2">
    <source>
        <dbReference type="EMBL" id="KAJ7409909.1"/>
    </source>
</evidence>
<evidence type="ECO:0000313" key="3">
    <source>
        <dbReference type="Proteomes" id="UP001145742"/>
    </source>
</evidence>
<feature type="transmembrane region" description="Helical" evidence="1">
    <location>
        <begin position="71"/>
        <end position="89"/>
    </location>
</feature>
<gene>
    <name evidence="2" type="ORF">WISP_111548</name>
</gene>
<dbReference type="Proteomes" id="UP001145742">
    <property type="component" value="Unassembled WGS sequence"/>
</dbReference>